<reference evidence="5 6" key="1">
    <citation type="journal article" date="2012" name="J. Bacteriol.">
        <title>Draft Genome Sequence of Novosphingobium nitrogenifigens Y88T.</title>
        <authorList>
            <person name="Strabala T.J."/>
            <person name="Macdonald L."/>
            <person name="Liu V."/>
            <person name="Smit A.M."/>
        </authorList>
    </citation>
    <scope>NUCLEOTIDE SEQUENCE [LARGE SCALE GENOMIC DNA]</scope>
    <source>
        <strain evidence="5 6">DSM 19370</strain>
    </source>
</reference>
<keyword evidence="2" id="KW-0238">DNA-binding</keyword>
<evidence type="ECO:0000256" key="1">
    <source>
        <dbReference type="ARBA" id="ARBA00023015"/>
    </source>
</evidence>
<dbReference type="HOGENOM" id="CLU_017584_5_4_5"/>
<keyword evidence="6" id="KW-1185">Reference proteome</keyword>
<evidence type="ECO:0000313" key="5">
    <source>
        <dbReference type="EMBL" id="EGD57470.1"/>
    </source>
</evidence>
<dbReference type="InterPro" id="IPR011711">
    <property type="entry name" value="GntR_C"/>
</dbReference>
<dbReference type="STRING" id="983920.Y88_3780"/>
<proteinExistence type="predicted"/>
<dbReference type="EMBL" id="AEWJ01000065">
    <property type="protein sequence ID" value="EGD57470.1"/>
    <property type="molecule type" value="Genomic_DNA"/>
</dbReference>
<dbReference type="eggNOG" id="COG1802">
    <property type="taxonomic scope" value="Bacteria"/>
</dbReference>
<dbReference type="PROSITE" id="PS50949">
    <property type="entry name" value="HTH_GNTR"/>
    <property type="match status" value="1"/>
</dbReference>
<dbReference type="GO" id="GO:0003677">
    <property type="term" value="F:DNA binding"/>
    <property type="evidence" value="ECO:0007669"/>
    <property type="project" value="UniProtKB-KW"/>
</dbReference>
<dbReference type="InParanoid" id="F1ZD43"/>
<dbReference type="InterPro" id="IPR036388">
    <property type="entry name" value="WH-like_DNA-bd_sf"/>
</dbReference>
<dbReference type="SMART" id="SM00345">
    <property type="entry name" value="HTH_GNTR"/>
    <property type="match status" value="1"/>
</dbReference>
<dbReference type="RefSeq" id="WP_008071363.1">
    <property type="nucleotide sequence ID" value="NZ_AQWK01000004.1"/>
</dbReference>
<evidence type="ECO:0000256" key="3">
    <source>
        <dbReference type="ARBA" id="ARBA00023163"/>
    </source>
</evidence>
<keyword evidence="1" id="KW-0805">Transcription regulation</keyword>
<accession>F1ZD43</accession>
<dbReference type="Pfam" id="PF07729">
    <property type="entry name" value="FCD"/>
    <property type="match status" value="1"/>
</dbReference>
<feature type="domain" description="HTH gntR-type" evidence="4">
    <location>
        <begin position="10"/>
        <end position="77"/>
    </location>
</feature>
<dbReference type="Gene3D" id="1.20.120.530">
    <property type="entry name" value="GntR ligand-binding domain-like"/>
    <property type="match status" value="1"/>
</dbReference>
<dbReference type="PANTHER" id="PTHR43537:SF39">
    <property type="entry name" value="HTH-TYPE TRANSCRIPTIONAL REGULATOR MCBR"/>
    <property type="match status" value="1"/>
</dbReference>
<dbReference type="InterPro" id="IPR036390">
    <property type="entry name" value="WH_DNA-bd_sf"/>
</dbReference>
<name>F1ZD43_9SPHN</name>
<evidence type="ECO:0000256" key="2">
    <source>
        <dbReference type="ARBA" id="ARBA00023125"/>
    </source>
</evidence>
<dbReference type="SUPFAM" id="SSF48008">
    <property type="entry name" value="GntR ligand-binding domain-like"/>
    <property type="match status" value="1"/>
</dbReference>
<organism evidence="5 6">
    <name type="scientific">Novosphingobium nitrogenifigens DSM 19370</name>
    <dbReference type="NCBI Taxonomy" id="983920"/>
    <lineage>
        <taxon>Bacteria</taxon>
        <taxon>Pseudomonadati</taxon>
        <taxon>Pseudomonadota</taxon>
        <taxon>Alphaproteobacteria</taxon>
        <taxon>Sphingomonadales</taxon>
        <taxon>Sphingomonadaceae</taxon>
        <taxon>Novosphingobium</taxon>
    </lineage>
</organism>
<keyword evidence="3" id="KW-0804">Transcription</keyword>
<dbReference type="PANTHER" id="PTHR43537">
    <property type="entry name" value="TRANSCRIPTIONAL REGULATOR, GNTR FAMILY"/>
    <property type="match status" value="1"/>
</dbReference>
<gene>
    <name evidence="5" type="ORF">Y88_3780</name>
</gene>
<comment type="caution">
    <text evidence="5">The sequence shown here is derived from an EMBL/GenBank/DDBJ whole genome shotgun (WGS) entry which is preliminary data.</text>
</comment>
<dbReference type="OrthoDB" id="8479543at2"/>
<dbReference type="GO" id="GO:0003700">
    <property type="term" value="F:DNA-binding transcription factor activity"/>
    <property type="evidence" value="ECO:0007669"/>
    <property type="project" value="InterPro"/>
</dbReference>
<sequence>MSDLAAVDHVTLSDTVYRSLCDALIAGQFQPGERLKIRDLADQLGTSVTPVRDAILRLTTDEALVFRSARDIRIPIMNEARYLEIRTIRLRLEAIAAEAAAQIATPRDLDAIGALVSENALALKAQDYARCTELNQQFHFLLPTIARLPVLHGILRRLWLQMGPTIAHSYPAGGSSMVDWHYPVLEALRKRDSTAAAQAIMDDIYHGGLTILSHVQKRATVPA</sequence>
<dbReference type="AlphaFoldDB" id="F1ZD43"/>
<evidence type="ECO:0000259" key="4">
    <source>
        <dbReference type="PROSITE" id="PS50949"/>
    </source>
</evidence>
<dbReference type="Gene3D" id="1.10.10.10">
    <property type="entry name" value="Winged helix-like DNA-binding domain superfamily/Winged helix DNA-binding domain"/>
    <property type="match status" value="1"/>
</dbReference>
<dbReference type="Proteomes" id="UP000004728">
    <property type="component" value="Unassembled WGS sequence"/>
</dbReference>
<dbReference type="SUPFAM" id="SSF46785">
    <property type="entry name" value="Winged helix' DNA-binding domain"/>
    <property type="match status" value="1"/>
</dbReference>
<dbReference type="Pfam" id="PF00392">
    <property type="entry name" value="GntR"/>
    <property type="match status" value="1"/>
</dbReference>
<dbReference type="InterPro" id="IPR008920">
    <property type="entry name" value="TF_FadR/GntR_C"/>
</dbReference>
<dbReference type="SMART" id="SM00895">
    <property type="entry name" value="FCD"/>
    <property type="match status" value="1"/>
</dbReference>
<evidence type="ECO:0000313" key="6">
    <source>
        <dbReference type="Proteomes" id="UP000004728"/>
    </source>
</evidence>
<protein>
    <submittedName>
        <fullName evidence="5">GntR family transcriptional regulator</fullName>
    </submittedName>
</protein>
<dbReference type="InterPro" id="IPR000524">
    <property type="entry name" value="Tscrpt_reg_HTH_GntR"/>
</dbReference>